<proteinExistence type="predicted"/>
<dbReference type="EMBL" id="CAJPDT010000131">
    <property type="protein sequence ID" value="CAF9940464.1"/>
    <property type="molecule type" value="Genomic_DNA"/>
</dbReference>
<organism evidence="2 3">
    <name type="scientific">Imshaugia aleurites</name>
    <dbReference type="NCBI Taxonomy" id="172621"/>
    <lineage>
        <taxon>Eukaryota</taxon>
        <taxon>Fungi</taxon>
        <taxon>Dikarya</taxon>
        <taxon>Ascomycota</taxon>
        <taxon>Pezizomycotina</taxon>
        <taxon>Lecanoromycetes</taxon>
        <taxon>OSLEUM clade</taxon>
        <taxon>Lecanoromycetidae</taxon>
        <taxon>Lecanorales</taxon>
        <taxon>Lecanorineae</taxon>
        <taxon>Parmeliaceae</taxon>
        <taxon>Imshaugia</taxon>
    </lineage>
</organism>
<dbReference type="Proteomes" id="UP000664534">
    <property type="component" value="Unassembled WGS sequence"/>
</dbReference>
<evidence type="ECO:0000313" key="2">
    <source>
        <dbReference type="EMBL" id="CAF9940464.1"/>
    </source>
</evidence>
<gene>
    <name evidence="2" type="ORF">IMSHALPRED_002039</name>
</gene>
<reference evidence="2" key="1">
    <citation type="submission" date="2021-03" db="EMBL/GenBank/DDBJ databases">
        <authorList>
            <person name="Tagirdzhanova G."/>
        </authorList>
    </citation>
    <scope>NUCLEOTIDE SEQUENCE</scope>
</reference>
<feature type="compositionally biased region" description="Polar residues" evidence="1">
    <location>
        <begin position="1"/>
        <end position="18"/>
    </location>
</feature>
<feature type="compositionally biased region" description="Basic and acidic residues" evidence="1">
    <location>
        <begin position="49"/>
        <end position="65"/>
    </location>
</feature>
<feature type="region of interest" description="Disordered" evidence="1">
    <location>
        <begin position="1"/>
        <end position="76"/>
    </location>
</feature>
<evidence type="ECO:0000256" key="1">
    <source>
        <dbReference type="SAM" id="MobiDB-lite"/>
    </source>
</evidence>
<protein>
    <submittedName>
        <fullName evidence="2">Uncharacterized protein</fullName>
    </submittedName>
</protein>
<dbReference type="AlphaFoldDB" id="A0A8H3J4C7"/>
<dbReference type="OrthoDB" id="10334858at2759"/>
<keyword evidence="3" id="KW-1185">Reference proteome</keyword>
<name>A0A8H3J4C7_9LECA</name>
<evidence type="ECO:0000313" key="3">
    <source>
        <dbReference type="Proteomes" id="UP000664534"/>
    </source>
</evidence>
<accession>A0A8H3J4C7</accession>
<comment type="caution">
    <text evidence="2">The sequence shown here is derived from an EMBL/GenBank/DDBJ whole genome shotgun (WGS) entry which is preliminary data.</text>
</comment>
<sequence>MPAQDNSLKLGQAKSSHANLADVISSTAEKDRRMKPWQGAHNDVQATSHEGKQDHGAKMDGKDEYWMTEGSVNASS</sequence>